<accession>A0A1I6G4U5</accession>
<evidence type="ECO:0000313" key="2">
    <source>
        <dbReference type="Proteomes" id="UP000198531"/>
    </source>
</evidence>
<dbReference type="OrthoDB" id="287123at2157"/>
<dbReference type="STRING" id="553469.SAMN04487947_0578"/>
<proteinExistence type="predicted"/>
<dbReference type="AlphaFoldDB" id="A0A1I6G4U5"/>
<dbReference type="RefSeq" id="WP_089804405.1">
    <property type="nucleotide sequence ID" value="NZ_FOYT01000001.1"/>
</dbReference>
<gene>
    <name evidence="1" type="ORF">SAMN04487947_0578</name>
</gene>
<name>A0A1I6G4U5_9EURY</name>
<evidence type="ECO:0000313" key="1">
    <source>
        <dbReference type="EMBL" id="SFR37228.1"/>
    </source>
</evidence>
<keyword evidence="2" id="KW-1185">Reference proteome</keyword>
<organism evidence="1 2">
    <name type="scientific">Halogeometricum rufum</name>
    <dbReference type="NCBI Taxonomy" id="553469"/>
    <lineage>
        <taxon>Archaea</taxon>
        <taxon>Methanobacteriati</taxon>
        <taxon>Methanobacteriota</taxon>
        <taxon>Stenosarchaea group</taxon>
        <taxon>Halobacteria</taxon>
        <taxon>Halobacteriales</taxon>
        <taxon>Haloferacaceae</taxon>
        <taxon>Halogeometricum</taxon>
    </lineage>
</organism>
<reference evidence="2" key="1">
    <citation type="submission" date="2016-10" db="EMBL/GenBank/DDBJ databases">
        <authorList>
            <person name="Varghese N."/>
            <person name="Submissions S."/>
        </authorList>
    </citation>
    <scope>NUCLEOTIDE SEQUENCE [LARGE SCALE GENOMIC DNA]</scope>
    <source>
        <strain evidence="2">CGMCC 1.7736</strain>
    </source>
</reference>
<dbReference type="EMBL" id="FOYT01000001">
    <property type="protein sequence ID" value="SFR37228.1"/>
    <property type="molecule type" value="Genomic_DNA"/>
</dbReference>
<sequence>MSATYDDDDGDAVNISARVDRELLDDFDRALKQAQLDGVVPLDMSRAEALRRLMRLAIDDPSILTGVEEDD</sequence>
<dbReference type="Proteomes" id="UP000198531">
    <property type="component" value="Unassembled WGS sequence"/>
</dbReference>
<protein>
    <submittedName>
        <fullName evidence="1">Uncharacterized protein</fullName>
    </submittedName>
</protein>